<organism evidence="3">
    <name type="scientific">Melampsora larici-populina (strain 98AG31 / pathotype 3-4-7)</name>
    <name type="common">Poplar leaf rust fungus</name>
    <dbReference type="NCBI Taxonomy" id="747676"/>
    <lineage>
        <taxon>Eukaryota</taxon>
        <taxon>Fungi</taxon>
        <taxon>Dikarya</taxon>
        <taxon>Basidiomycota</taxon>
        <taxon>Pucciniomycotina</taxon>
        <taxon>Pucciniomycetes</taxon>
        <taxon>Pucciniales</taxon>
        <taxon>Melampsoraceae</taxon>
        <taxon>Melampsora</taxon>
    </lineage>
</organism>
<accession>F4SBV1</accession>
<protein>
    <submittedName>
        <fullName evidence="2">Secreted protein</fullName>
    </submittedName>
</protein>
<sequence length="139" mass="14478">MFWNRSIPTLLLVFLLAGNPGSPIFASADVCSYSWTPGHVGERGQPALAECGTSSTTYLQCTQCGRSDGKPPAAQDCTDESGKPFGGSGDLTCDVAYSISTAGVGGRKVLCTHTHPGGTSDQVYCLRLVRPQQCSGCNA</sequence>
<dbReference type="RefSeq" id="XP_007418869.1">
    <property type="nucleotide sequence ID" value="XM_007418807.1"/>
</dbReference>
<keyword evidence="3" id="KW-1185">Reference proteome</keyword>
<dbReference type="Proteomes" id="UP000001072">
    <property type="component" value="Unassembled WGS sequence"/>
</dbReference>
<feature type="signal peptide" evidence="1">
    <location>
        <begin position="1"/>
        <end position="21"/>
    </location>
</feature>
<dbReference type="KEGG" id="mlr:MELLADRAFT_123873"/>
<dbReference type="AlphaFoldDB" id="F4SBV1"/>
<dbReference type="HOGENOM" id="CLU_1740947_0_0_1"/>
<evidence type="ECO:0000313" key="2">
    <source>
        <dbReference type="EMBL" id="EGF97878.1"/>
    </source>
</evidence>
<dbReference type="VEuPathDB" id="FungiDB:MELLADRAFT_123873"/>
<dbReference type="InParanoid" id="F4SBV1"/>
<dbReference type="GeneID" id="18926510"/>
<name>F4SBV1_MELLP</name>
<reference evidence="3" key="1">
    <citation type="journal article" date="2011" name="Proc. Natl. Acad. Sci. U.S.A.">
        <title>Obligate biotrophy features unraveled by the genomic analysis of rust fungi.</title>
        <authorList>
            <person name="Duplessis S."/>
            <person name="Cuomo C.A."/>
            <person name="Lin Y.-C."/>
            <person name="Aerts A."/>
            <person name="Tisserant E."/>
            <person name="Veneault-Fourrey C."/>
            <person name="Joly D.L."/>
            <person name="Hacquard S."/>
            <person name="Amselem J."/>
            <person name="Cantarel B.L."/>
            <person name="Chiu R."/>
            <person name="Coutinho P.M."/>
            <person name="Feau N."/>
            <person name="Field M."/>
            <person name="Frey P."/>
            <person name="Gelhaye E."/>
            <person name="Goldberg J."/>
            <person name="Grabherr M.G."/>
            <person name="Kodira C.D."/>
            <person name="Kohler A."/>
            <person name="Kuees U."/>
            <person name="Lindquist E.A."/>
            <person name="Lucas S.M."/>
            <person name="Mago R."/>
            <person name="Mauceli E."/>
            <person name="Morin E."/>
            <person name="Murat C."/>
            <person name="Pangilinan J.L."/>
            <person name="Park R."/>
            <person name="Pearson M."/>
            <person name="Quesneville H."/>
            <person name="Rouhier N."/>
            <person name="Sakthikumar S."/>
            <person name="Salamov A.A."/>
            <person name="Schmutz J."/>
            <person name="Selles B."/>
            <person name="Shapiro H."/>
            <person name="Tanguay P."/>
            <person name="Tuskan G.A."/>
            <person name="Henrissat B."/>
            <person name="Van de Peer Y."/>
            <person name="Rouze P."/>
            <person name="Ellis J.G."/>
            <person name="Dodds P.N."/>
            <person name="Schein J.E."/>
            <person name="Zhong S."/>
            <person name="Hamelin R.C."/>
            <person name="Grigoriev I.V."/>
            <person name="Szabo L.J."/>
            <person name="Martin F."/>
        </authorList>
    </citation>
    <scope>NUCLEOTIDE SEQUENCE [LARGE SCALE GENOMIC DNA]</scope>
    <source>
        <strain evidence="3">98AG31 / pathotype 3-4-7</strain>
    </source>
</reference>
<proteinExistence type="predicted"/>
<keyword evidence="1" id="KW-0732">Signal</keyword>
<feature type="chain" id="PRO_5003316036" evidence="1">
    <location>
        <begin position="22"/>
        <end position="139"/>
    </location>
</feature>
<gene>
    <name evidence="2" type="ORF">MELLADRAFT_123873</name>
</gene>
<dbReference type="EMBL" id="GL883195">
    <property type="protein sequence ID" value="EGF97878.1"/>
    <property type="molecule type" value="Genomic_DNA"/>
</dbReference>
<evidence type="ECO:0000313" key="3">
    <source>
        <dbReference type="Proteomes" id="UP000001072"/>
    </source>
</evidence>
<evidence type="ECO:0000256" key="1">
    <source>
        <dbReference type="SAM" id="SignalP"/>
    </source>
</evidence>